<comment type="caution">
    <text evidence="2">The sequence shown here is derived from an EMBL/GenBank/DDBJ whole genome shotgun (WGS) entry which is preliminary data.</text>
</comment>
<evidence type="ECO:0000313" key="2">
    <source>
        <dbReference type="EMBL" id="MEQ2275671.1"/>
    </source>
</evidence>
<protein>
    <submittedName>
        <fullName evidence="2">Uncharacterized protein</fullName>
    </submittedName>
</protein>
<evidence type="ECO:0000313" key="3">
    <source>
        <dbReference type="Proteomes" id="UP001444071"/>
    </source>
</evidence>
<organism evidence="2 3">
    <name type="scientific">Xenotaenia resolanae</name>
    <dbReference type="NCBI Taxonomy" id="208358"/>
    <lineage>
        <taxon>Eukaryota</taxon>
        <taxon>Metazoa</taxon>
        <taxon>Chordata</taxon>
        <taxon>Craniata</taxon>
        <taxon>Vertebrata</taxon>
        <taxon>Euteleostomi</taxon>
        <taxon>Actinopterygii</taxon>
        <taxon>Neopterygii</taxon>
        <taxon>Teleostei</taxon>
        <taxon>Neoteleostei</taxon>
        <taxon>Acanthomorphata</taxon>
        <taxon>Ovalentaria</taxon>
        <taxon>Atherinomorphae</taxon>
        <taxon>Cyprinodontiformes</taxon>
        <taxon>Goodeidae</taxon>
        <taxon>Xenotaenia</taxon>
    </lineage>
</organism>
<gene>
    <name evidence="2" type="ORF">XENORESO_006925</name>
</gene>
<reference evidence="2 3" key="1">
    <citation type="submission" date="2021-06" db="EMBL/GenBank/DDBJ databases">
        <authorList>
            <person name="Palmer J.M."/>
        </authorList>
    </citation>
    <scope>NUCLEOTIDE SEQUENCE [LARGE SCALE GENOMIC DNA]</scope>
    <source>
        <strain evidence="2 3">XR_2019</strain>
        <tissue evidence="2">Muscle</tissue>
    </source>
</reference>
<keyword evidence="3" id="KW-1185">Reference proteome</keyword>
<feature type="region of interest" description="Disordered" evidence="1">
    <location>
        <begin position="1"/>
        <end position="38"/>
    </location>
</feature>
<dbReference type="EMBL" id="JAHRIM010082375">
    <property type="protein sequence ID" value="MEQ2275671.1"/>
    <property type="molecule type" value="Genomic_DNA"/>
</dbReference>
<feature type="compositionally biased region" description="Basic and acidic residues" evidence="1">
    <location>
        <begin position="9"/>
        <end position="34"/>
    </location>
</feature>
<name>A0ABV0X280_9TELE</name>
<dbReference type="Proteomes" id="UP001444071">
    <property type="component" value="Unassembled WGS sequence"/>
</dbReference>
<evidence type="ECO:0000256" key="1">
    <source>
        <dbReference type="SAM" id="MobiDB-lite"/>
    </source>
</evidence>
<proteinExistence type="predicted"/>
<sequence length="123" mass="15145">MRKTNILKRNKEGRKEMKERGRDGKGQKMEGEMKKTRKKERIQRVWKERYFSIVEKTGPHHYGFFTVQWAEIVFKKYIFTIFKMFLFVISKIFVQYNQTCMHTVPVKVLVQFSKLHIFVWYNR</sequence>
<accession>A0ABV0X280</accession>